<sequence length="281" mass="30646">MAVVTMKQLLDSGVHFGHQTRRWNPKMKRYIFTERNGIYIIDLQQTLTYIDGAFDFVKQTVAHGGTILFVGTKKQAQEAIAEQAQRVGMPFVNQRWLGGMLTNFQTVHKRLQRLKELETMEQTGGFEGRTKKEILMLTREKDKLEKTLGGIRDMSKVPSAVWIVDTKKEHIAVGEARKLGIPVVAILDTNCDPDEVDYPIPGNDDAIRSAALLTRVVADGVAQGLMARSGRTNGAAEGEEKPAGGEPLAEWEKELLAGSGQAAAEGSGQAAAEGGEQAAQS</sequence>
<dbReference type="GO" id="GO:0003735">
    <property type="term" value="F:structural constituent of ribosome"/>
    <property type="evidence" value="ECO:0007669"/>
    <property type="project" value="InterPro"/>
</dbReference>
<evidence type="ECO:0000256" key="3">
    <source>
        <dbReference type="ARBA" id="ARBA00023274"/>
    </source>
</evidence>
<evidence type="ECO:0000256" key="4">
    <source>
        <dbReference type="ARBA" id="ARBA00035256"/>
    </source>
</evidence>
<dbReference type="InterPro" id="IPR005706">
    <property type="entry name" value="Ribosomal_uS2_bac/mit/plastid"/>
</dbReference>
<evidence type="ECO:0000313" key="8">
    <source>
        <dbReference type="Proteomes" id="UP000584374"/>
    </source>
</evidence>
<comment type="caution">
    <text evidence="7">The sequence shown here is derived from an EMBL/GenBank/DDBJ whole genome shotgun (WGS) entry which is preliminary data.</text>
</comment>
<accession>A0A840PZ23</accession>
<proteinExistence type="inferred from homology"/>
<dbReference type="Gene3D" id="3.40.50.10490">
    <property type="entry name" value="Glucose-6-phosphate isomerase like protein, domain 1"/>
    <property type="match status" value="1"/>
</dbReference>
<keyword evidence="8" id="KW-1185">Reference proteome</keyword>
<dbReference type="PANTHER" id="PTHR12534:SF0">
    <property type="entry name" value="SMALL RIBOSOMAL SUBUNIT PROTEIN US2M"/>
    <property type="match status" value="1"/>
</dbReference>
<dbReference type="EMBL" id="JACHIW010000001">
    <property type="protein sequence ID" value="MBB5155532.1"/>
    <property type="molecule type" value="Genomic_DNA"/>
</dbReference>
<dbReference type="InterPro" id="IPR018130">
    <property type="entry name" value="Ribosomal_uS2_CS"/>
</dbReference>
<gene>
    <name evidence="5" type="primary">rpsB</name>
    <name evidence="7" type="ORF">BJ970_003066</name>
</gene>
<evidence type="ECO:0000256" key="1">
    <source>
        <dbReference type="ARBA" id="ARBA00006242"/>
    </source>
</evidence>
<dbReference type="SUPFAM" id="SSF52313">
    <property type="entry name" value="Ribosomal protein S2"/>
    <property type="match status" value="1"/>
</dbReference>
<reference evidence="7 8" key="1">
    <citation type="submission" date="2020-08" db="EMBL/GenBank/DDBJ databases">
        <title>Sequencing the genomes of 1000 actinobacteria strains.</title>
        <authorList>
            <person name="Klenk H.-P."/>
        </authorList>
    </citation>
    <scope>NUCLEOTIDE SEQUENCE [LARGE SCALE GENOMIC DNA]</scope>
    <source>
        <strain evidence="7 8">DSM 45584</strain>
    </source>
</reference>
<dbReference type="NCBIfam" id="TIGR01011">
    <property type="entry name" value="rpsB_bact"/>
    <property type="match status" value="1"/>
</dbReference>
<evidence type="ECO:0000256" key="2">
    <source>
        <dbReference type="ARBA" id="ARBA00022980"/>
    </source>
</evidence>
<dbReference type="HAMAP" id="MF_00291_B">
    <property type="entry name" value="Ribosomal_uS2_B"/>
    <property type="match status" value="1"/>
</dbReference>
<dbReference type="InterPro" id="IPR023591">
    <property type="entry name" value="Ribosomal_uS2_flav_dom_sf"/>
</dbReference>
<evidence type="ECO:0000256" key="5">
    <source>
        <dbReference type="HAMAP-Rule" id="MF_00291"/>
    </source>
</evidence>
<dbReference type="PANTHER" id="PTHR12534">
    <property type="entry name" value="30S RIBOSOMAL PROTEIN S2 PROKARYOTIC AND ORGANELLAR"/>
    <property type="match status" value="1"/>
</dbReference>
<dbReference type="AlphaFoldDB" id="A0A840PZ23"/>
<dbReference type="PROSITE" id="PS00962">
    <property type="entry name" value="RIBOSOMAL_S2_1"/>
    <property type="match status" value="1"/>
</dbReference>
<protein>
    <recommendedName>
        <fullName evidence="4 5">Small ribosomal subunit protein uS2</fullName>
    </recommendedName>
</protein>
<organism evidence="7 8">
    <name type="scientific">Saccharopolyspora phatthalungensis</name>
    <dbReference type="NCBI Taxonomy" id="664693"/>
    <lineage>
        <taxon>Bacteria</taxon>
        <taxon>Bacillati</taxon>
        <taxon>Actinomycetota</taxon>
        <taxon>Actinomycetes</taxon>
        <taxon>Pseudonocardiales</taxon>
        <taxon>Pseudonocardiaceae</taxon>
        <taxon>Saccharopolyspora</taxon>
    </lineage>
</organism>
<feature type="region of interest" description="Disordered" evidence="6">
    <location>
        <begin position="229"/>
        <end position="281"/>
    </location>
</feature>
<dbReference type="CDD" id="cd01425">
    <property type="entry name" value="RPS2"/>
    <property type="match status" value="1"/>
</dbReference>
<evidence type="ECO:0000256" key="6">
    <source>
        <dbReference type="SAM" id="MobiDB-lite"/>
    </source>
</evidence>
<dbReference type="InterPro" id="IPR001865">
    <property type="entry name" value="Ribosomal_uS2"/>
</dbReference>
<dbReference type="Proteomes" id="UP000584374">
    <property type="component" value="Unassembled WGS sequence"/>
</dbReference>
<dbReference type="Pfam" id="PF00318">
    <property type="entry name" value="Ribosomal_S2"/>
    <property type="match status" value="1"/>
</dbReference>
<feature type="compositionally biased region" description="Low complexity" evidence="6">
    <location>
        <begin position="257"/>
        <end position="281"/>
    </location>
</feature>
<dbReference type="FunFam" id="1.10.287.610:FF:000001">
    <property type="entry name" value="30S ribosomal protein S2"/>
    <property type="match status" value="1"/>
</dbReference>
<dbReference type="RefSeq" id="WP_184726852.1">
    <property type="nucleotide sequence ID" value="NZ_JACHIW010000001.1"/>
</dbReference>
<dbReference type="PRINTS" id="PR00395">
    <property type="entry name" value="RIBOSOMALS2"/>
</dbReference>
<dbReference type="Gene3D" id="1.10.287.610">
    <property type="entry name" value="Helix hairpin bin"/>
    <property type="match status" value="1"/>
</dbReference>
<comment type="similarity">
    <text evidence="1 5">Belongs to the universal ribosomal protein uS2 family.</text>
</comment>
<name>A0A840PZ23_9PSEU</name>
<dbReference type="GO" id="GO:0022627">
    <property type="term" value="C:cytosolic small ribosomal subunit"/>
    <property type="evidence" value="ECO:0007669"/>
    <property type="project" value="TreeGrafter"/>
</dbReference>
<dbReference type="GO" id="GO:0006412">
    <property type="term" value="P:translation"/>
    <property type="evidence" value="ECO:0007669"/>
    <property type="project" value="UniProtKB-UniRule"/>
</dbReference>
<keyword evidence="3 5" id="KW-0687">Ribonucleoprotein</keyword>
<evidence type="ECO:0000313" key="7">
    <source>
        <dbReference type="EMBL" id="MBB5155532.1"/>
    </source>
</evidence>
<keyword evidence="2 5" id="KW-0689">Ribosomal protein</keyword>